<dbReference type="InterPro" id="IPR051131">
    <property type="entry name" value="NEK_Ser/Thr_kinase_NIMA"/>
</dbReference>
<evidence type="ECO:0000256" key="4">
    <source>
        <dbReference type="ARBA" id="ARBA00012513"/>
    </source>
</evidence>
<evidence type="ECO:0000256" key="14">
    <source>
        <dbReference type="ARBA" id="ARBA00023306"/>
    </source>
</evidence>
<feature type="coiled-coil region" evidence="18">
    <location>
        <begin position="305"/>
        <end position="339"/>
    </location>
</feature>
<evidence type="ECO:0000256" key="18">
    <source>
        <dbReference type="SAM" id="Coils"/>
    </source>
</evidence>
<dbReference type="PANTHER" id="PTHR44899:SF3">
    <property type="entry name" value="SERINE_THREONINE-PROTEIN KINASE NEK1"/>
    <property type="match status" value="1"/>
</dbReference>
<evidence type="ECO:0000313" key="21">
    <source>
        <dbReference type="EMBL" id="KKY14295.1"/>
    </source>
</evidence>
<evidence type="ECO:0000256" key="5">
    <source>
        <dbReference type="ARBA" id="ARBA00022527"/>
    </source>
</evidence>
<keyword evidence="18" id="KW-0175">Coiled coil</keyword>
<dbReference type="InterPro" id="IPR017441">
    <property type="entry name" value="Protein_kinase_ATP_BS"/>
</dbReference>
<feature type="region of interest" description="Disordered" evidence="19">
    <location>
        <begin position="375"/>
        <end position="471"/>
    </location>
</feature>
<dbReference type="EMBL" id="LCWF01000232">
    <property type="protein sequence ID" value="KKY14295.1"/>
    <property type="molecule type" value="Genomic_DNA"/>
</dbReference>
<evidence type="ECO:0000256" key="7">
    <source>
        <dbReference type="ARBA" id="ARBA00022618"/>
    </source>
</evidence>
<evidence type="ECO:0000256" key="16">
    <source>
        <dbReference type="ARBA" id="ARBA00048679"/>
    </source>
</evidence>
<dbReference type="OrthoDB" id="10250725at2759"/>
<dbReference type="PROSITE" id="PS00107">
    <property type="entry name" value="PROTEIN_KINASE_ATP"/>
    <property type="match status" value="1"/>
</dbReference>
<dbReference type="InterPro" id="IPR011009">
    <property type="entry name" value="Kinase-like_dom_sf"/>
</dbReference>
<dbReference type="InterPro" id="IPR000719">
    <property type="entry name" value="Prot_kinase_dom"/>
</dbReference>
<feature type="binding site" evidence="17">
    <location>
        <position position="51"/>
    </location>
    <ligand>
        <name>ATP</name>
        <dbReference type="ChEBI" id="CHEBI:30616"/>
    </ligand>
</feature>
<keyword evidence="12 17" id="KW-0067">ATP-binding</keyword>
<dbReference type="Proteomes" id="UP000053317">
    <property type="component" value="Unassembled WGS sequence"/>
</dbReference>
<evidence type="ECO:0000256" key="8">
    <source>
        <dbReference type="ARBA" id="ARBA00022679"/>
    </source>
</evidence>
<keyword evidence="14" id="KW-0131">Cell cycle</keyword>
<evidence type="ECO:0000256" key="6">
    <source>
        <dbReference type="ARBA" id="ARBA00022553"/>
    </source>
</evidence>
<evidence type="ECO:0000256" key="13">
    <source>
        <dbReference type="ARBA" id="ARBA00023242"/>
    </source>
</evidence>
<evidence type="ECO:0000256" key="11">
    <source>
        <dbReference type="ARBA" id="ARBA00022777"/>
    </source>
</evidence>
<keyword evidence="8" id="KW-0808">Transferase</keyword>
<feature type="domain" description="Protein kinase" evidence="20">
    <location>
        <begin position="12"/>
        <end position="285"/>
    </location>
</feature>
<feature type="region of interest" description="Disordered" evidence="19">
    <location>
        <begin position="524"/>
        <end position="559"/>
    </location>
</feature>
<feature type="compositionally biased region" description="Low complexity" evidence="19">
    <location>
        <begin position="423"/>
        <end position="445"/>
    </location>
</feature>
<comment type="catalytic activity">
    <reaction evidence="16">
        <text>L-seryl-[protein] + ATP = O-phospho-L-seryl-[protein] + ADP + H(+)</text>
        <dbReference type="Rhea" id="RHEA:17989"/>
        <dbReference type="Rhea" id="RHEA-COMP:9863"/>
        <dbReference type="Rhea" id="RHEA-COMP:11604"/>
        <dbReference type="ChEBI" id="CHEBI:15378"/>
        <dbReference type="ChEBI" id="CHEBI:29999"/>
        <dbReference type="ChEBI" id="CHEBI:30616"/>
        <dbReference type="ChEBI" id="CHEBI:83421"/>
        <dbReference type="ChEBI" id="CHEBI:456216"/>
        <dbReference type="EC" id="2.7.11.1"/>
    </reaction>
</comment>
<proteinExistence type="inferred from homology"/>
<keyword evidence="7" id="KW-0132">Cell division</keyword>
<dbReference type="Gene3D" id="3.30.200.20">
    <property type="entry name" value="Phosphorylase Kinase, domain 1"/>
    <property type="match status" value="2"/>
</dbReference>
<dbReference type="AlphaFoldDB" id="A0A0G2GAY4"/>
<keyword evidence="6" id="KW-0597">Phosphoprotein</keyword>
<sequence length="740" mass="81767">MASQPLQDGEKYDVLEVIGRGSFGIIRKVRRKNDGHILCRKEIAYQKMAAKEREQLAAEFNILSSLNHMNIVQYYHREHLKTTQELYIYMEYCGGGDLGGVIKGLKSSGEYATEEFVWRIFAQIVEALYRCHYGVDAPEAGSDLGRATRELKRQQAMGPVRVFLGEDQSVKLGDFGLSKLMQSHDFASTYVGTPFYMSPEICAAERYTSHSDIWSLGCIMYELCTREPPFNAKTHLQLVQRIRKGDFKELPDCYSKDLKNVIASCLKVNPLHRPDTASLLTVPYVWIARKGKEMVDFGKVLKTKEELAIQKLRQAEERLAAIEADRAQMREEIEATVRREWEVKARLEIDKQISAGLEKLRRKFDSEVEDRVRSIVGKQHTQGRSIEQRALQDIQNPPPSVKENQEPNHHSSISASGEDDFPSTTDITDLSSLSLESPASSTTKPPTKKSSKTPFARSKTTFESPADVQMNEASPMSISGLALSPRRNANAAAQAAANAGSRNIFTEASAKQKVAAAKWEPTLAYNSDSDDEDGFPDLPSPTRPKSNHADPFKVPTRPGLMRGATTTTMQKLNAQPTLFPAASNKGTAIRTAVIGGQQGNLPNSHTLPDLRAESTVGTLRKSPHRRLSKIPSSTALAAVSEAGSPTRLPSKQQASFATRAAEAEKQGTTQRNNIGGRTLVELAQARAGGRPLSMEVKPSTSVKIAAAVTANHEIPVWDPERDEMPSPFLVRGTKIIRGLR</sequence>
<dbReference type="GO" id="GO:0005524">
    <property type="term" value="F:ATP binding"/>
    <property type="evidence" value="ECO:0007669"/>
    <property type="project" value="UniProtKB-UniRule"/>
</dbReference>
<dbReference type="Gene3D" id="1.10.510.10">
    <property type="entry name" value="Transferase(Phosphotransferase) domain 1"/>
    <property type="match status" value="1"/>
</dbReference>
<dbReference type="FunFam" id="3.30.200.20:FF:000097">
    <property type="entry name" value="Probable serine/threonine-protein kinase nek1"/>
    <property type="match status" value="1"/>
</dbReference>
<keyword evidence="11 21" id="KW-0418">Kinase</keyword>
<evidence type="ECO:0000256" key="9">
    <source>
        <dbReference type="ARBA" id="ARBA00022741"/>
    </source>
</evidence>
<evidence type="ECO:0000256" key="3">
    <source>
        <dbReference type="ARBA" id="ARBA00010886"/>
    </source>
</evidence>
<feature type="compositionally biased region" description="Polar residues" evidence="19">
    <location>
        <begin position="647"/>
        <end position="656"/>
    </location>
</feature>
<evidence type="ECO:0000256" key="10">
    <source>
        <dbReference type="ARBA" id="ARBA00022776"/>
    </source>
</evidence>
<dbReference type="PANTHER" id="PTHR44899">
    <property type="entry name" value="CAMK FAMILY PROTEIN KINASE"/>
    <property type="match status" value="1"/>
</dbReference>
<accession>A0A0G2GAY4</accession>
<keyword evidence="13" id="KW-0539">Nucleus</keyword>
<dbReference type="FunFam" id="1.10.510.10:FF:000697">
    <property type="entry name" value="G2-specific protein kinase nimA"/>
    <property type="match status" value="1"/>
</dbReference>
<gene>
    <name evidence="21" type="ORF">UCRPC4_g06803</name>
</gene>
<reference evidence="21 22" key="2">
    <citation type="submission" date="2015-05" db="EMBL/GenBank/DDBJ databases">
        <authorList>
            <person name="Morales-Cruz A."/>
            <person name="Amrine K.C."/>
            <person name="Cantu D."/>
        </authorList>
    </citation>
    <scope>NUCLEOTIDE SEQUENCE [LARGE SCALE GENOMIC DNA]</scope>
    <source>
        <strain evidence="21">UCRPC4</strain>
    </source>
</reference>
<dbReference type="CDD" id="cd08217">
    <property type="entry name" value="STKc_Nek2"/>
    <property type="match status" value="1"/>
</dbReference>
<keyword evidence="5" id="KW-0723">Serine/threonine-protein kinase</keyword>
<dbReference type="GO" id="GO:0004674">
    <property type="term" value="F:protein serine/threonine kinase activity"/>
    <property type="evidence" value="ECO:0007669"/>
    <property type="project" value="UniProtKB-KW"/>
</dbReference>
<dbReference type="PROSITE" id="PS50011">
    <property type="entry name" value="PROTEIN_KINASE_DOM"/>
    <property type="match status" value="1"/>
</dbReference>
<organism evidence="21 22">
    <name type="scientific">Phaeomoniella chlamydospora</name>
    <name type="common">Phaeoacremonium chlamydosporum</name>
    <dbReference type="NCBI Taxonomy" id="158046"/>
    <lineage>
        <taxon>Eukaryota</taxon>
        <taxon>Fungi</taxon>
        <taxon>Dikarya</taxon>
        <taxon>Ascomycota</taxon>
        <taxon>Pezizomycotina</taxon>
        <taxon>Eurotiomycetes</taxon>
        <taxon>Chaetothyriomycetidae</taxon>
        <taxon>Phaeomoniellales</taxon>
        <taxon>Phaeomoniellaceae</taxon>
        <taxon>Phaeomoniella</taxon>
    </lineage>
</organism>
<evidence type="ECO:0000256" key="2">
    <source>
        <dbReference type="ARBA" id="ARBA00006692"/>
    </source>
</evidence>
<name>A0A0G2GAY4_PHACM</name>
<comment type="similarity">
    <text evidence="2">Belongs to the protein kinase superfamily. CAMK Ser/Thr protein kinase family.</text>
</comment>
<dbReference type="EC" id="2.7.11.1" evidence="4"/>
<evidence type="ECO:0000259" key="20">
    <source>
        <dbReference type="PROSITE" id="PS50011"/>
    </source>
</evidence>
<evidence type="ECO:0000256" key="1">
    <source>
        <dbReference type="ARBA" id="ARBA00004123"/>
    </source>
</evidence>
<dbReference type="Pfam" id="PF00069">
    <property type="entry name" value="Pkinase"/>
    <property type="match status" value="1"/>
</dbReference>
<evidence type="ECO:0000256" key="19">
    <source>
        <dbReference type="SAM" id="MobiDB-lite"/>
    </source>
</evidence>
<comment type="caution">
    <text evidence="21">The sequence shown here is derived from an EMBL/GenBank/DDBJ whole genome shotgun (WGS) entry which is preliminary data.</text>
</comment>
<evidence type="ECO:0000256" key="17">
    <source>
        <dbReference type="PROSITE-ProRule" id="PRU10141"/>
    </source>
</evidence>
<comment type="similarity">
    <text evidence="3">Belongs to the protein kinase superfamily. NEK Ser/Thr protein kinase family. NIMA subfamily.</text>
</comment>
<comment type="subcellular location">
    <subcellularLocation>
        <location evidence="1">Nucleus</location>
    </subcellularLocation>
</comment>
<evidence type="ECO:0000256" key="15">
    <source>
        <dbReference type="ARBA" id="ARBA00047899"/>
    </source>
</evidence>
<feature type="compositionally biased region" description="Polar residues" evidence="19">
    <location>
        <begin position="666"/>
        <end position="675"/>
    </location>
</feature>
<keyword evidence="9 17" id="KW-0547">Nucleotide-binding</keyword>
<feature type="region of interest" description="Disordered" evidence="19">
    <location>
        <begin position="640"/>
        <end position="675"/>
    </location>
</feature>
<evidence type="ECO:0000313" key="22">
    <source>
        <dbReference type="Proteomes" id="UP000053317"/>
    </source>
</evidence>
<comment type="catalytic activity">
    <reaction evidence="15">
        <text>L-threonyl-[protein] + ATP = O-phospho-L-threonyl-[protein] + ADP + H(+)</text>
        <dbReference type="Rhea" id="RHEA:46608"/>
        <dbReference type="Rhea" id="RHEA-COMP:11060"/>
        <dbReference type="Rhea" id="RHEA-COMP:11605"/>
        <dbReference type="ChEBI" id="CHEBI:15378"/>
        <dbReference type="ChEBI" id="CHEBI:30013"/>
        <dbReference type="ChEBI" id="CHEBI:30616"/>
        <dbReference type="ChEBI" id="CHEBI:61977"/>
        <dbReference type="ChEBI" id="CHEBI:456216"/>
        <dbReference type="EC" id="2.7.11.1"/>
    </reaction>
</comment>
<dbReference type="GO" id="GO:0051301">
    <property type="term" value="P:cell division"/>
    <property type="evidence" value="ECO:0007669"/>
    <property type="project" value="UniProtKB-KW"/>
</dbReference>
<dbReference type="SUPFAM" id="SSF56112">
    <property type="entry name" value="Protein kinase-like (PK-like)"/>
    <property type="match status" value="1"/>
</dbReference>
<keyword evidence="10" id="KW-0498">Mitosis</keyword>
<reference evidence="21 22" key="1">
    <citation type="submission" date="2015-05" db="EMBL/GenBank/DDBJ databases">
        <title>Distinctive expansion of gene families associated with plant cell wall degradation and secondary metabolism in the genomes of grapevine trunk pathogens.</title>
        <authorList>
            <person name="Lawrence D.P."/>
            <person name="Travadon R."/>
            <person name="Rolshausen P.E."/>
            <person name="Baumgartner K."/>
        </authorList>
    </citation>
    <scope>NUCLEOTIDE SEQUENCE [LARGE SCALE GENOMIC DNA]</scope>
    <source>
        <strain evidence="21">UCRPC4</strain>
    </source>
</reference>
<protein>
    <recommendedName>
        <fullName evidence="4">non-specific serine/threonine protein kinase</fullName>
        <ecNumber evidence="4">2.7.11.1</ecNumber>
    </recommendedName>
</protein>
<evidence type="ECO:0000256" key="12">
    <source>
        <dbReference type="ARBA" id="ARBA00022840"/>
    </source>
</evidence>
<dbReference type="GO" id="GO:0005634">
    <property type="term" value="C:nucleus"/>
    <property type="evidence" value="ECO:0007669"/>
    <property type="project" value="UniProtKB-SubCell"/>
</dbReference>
<keyword evidence="22" id="KW-1185">Reference proteome</keyword>